<sequence>MDAQTQLRNQLSLTFVLCFSIILRCSEWTPLARPARGEQNIKTSLLTAKHSVLTAFEFNSHNLLTTLLSNMKLAVIFCVLSVAALGSIEALSVHANDVYADVISKNLDELVHKAQADGGSIKDRYMQVDLAFYPLARALVYLQSATGQINDAPTRIENINNAERLDIRMFNNGP</sequence>
<evidence type="ECO:0000313" key="2">
    <source>
        <dbReference type="EMBL" id="KAK3890968.1"/>
    </source>
</evidence>
<comment type="caution">
    <text evidence="2">The sequence shown here is derived from an EMBL/GenBank/DDBJ whole genome shotgun (WGS) entry which is preliminary data.</text>
</comment>
<accession>A0AAE1GDA9</accession>
<keyword evidence="3" id="KW-1185">Reference proteome</keyword>
<protein>
    <submittedName>
        <fullName evidence="2">Uncharacterized protein</fullName>
    </submittedName>
</protein>
<dbReference type="EMBL" id="JAWQEG010000380">
    <property type="protein sequence ID" value="KAK3890968.1"/>
    <property type="molecule type" value="Genomic_DNA"/>
</dbReference>
<feature type="signal peptide" evidence="1">
    <location>
        <begin position="1"/>
        <end position="28"/>
    </location>
</feature>
<organism evidence="2 3">
    <name type="scientific">Petrolisthes cinctipes</name>
    <name type="common">Flat porcelain crab</name>
    <dbReference type="NCBI Taxonomy" id="88211"/>
    <lineage>
        <taxon>Eukaryota</taxon>
        <taxon>Metazoa</taxon>
        <taxon>Ecdysozoa</taxon>
        <taxon>Arthropoda</taxon>
        <taxon>Crustacea</taxon>
        <taxon>Multicrustacea</taxon>
        <taxon>Malacostraca</taxon>
        <taxon>Eumalacostraca</taxon>
        <taxon>Eucarida</taxon>
        <taxon>Decapoda</taxon>
        <taxon>Pleocyemata</taxon>
        <taxon>Anomura</taxon>
        <taxon>Galatheoidea</taxon>
        <taxon>Porcellanidae</taxon>
        <taxon>Petrolisthes</taxon>
    </lineage>
</organism>
<feature type="chain" id="PRO_5042216288" evidence="1">
    <location>
        <begin position="29"/>
        <end position="174"/>
    </location>
</feature>
<name>A0AAE1GDA9_PETCI</name>
<reference evidence="2" key="1">
    <citation type="submission" date="2023-10" db="EMBL/GenBank/DDBJ databases">
        <title>Genome assemblies of two species of porcelain crab, Petrolisthes cinctipes and Petrolisthes manimaculis (Anomura: Porcellanidae).</title>
        <authorList>
            <person name="Angst P."/>
        </authorList>
    </citation>
    <scope>NUCLEOTIDE SEQUENCE</scope>
    <source>
        <strain evidence="2">PB745_01</strain>
        <tissue evidence="2">Gill</tissue>
    </source>
</reference>
<gene>
    <name evidence="2" type="ORF">Pcinc_005135</name>
</gene>
<keyword evidence="1" id="KW-0732">Signal</keyword>
<dbReference type="AlphaFoldDB" id="A0AAE1GDA9"/>
<dbReference type="Proteomes" id="UP001286313">
    <property type="component" value="Unassembled WGS sequence"/>
</dbReference>
<proteinExistence type="predicted"/>
<evidence type="ECO:0000313" key="3">
    <source>
        <dbReference type="Proteomes" id="UP001286313"/>
    </source>
</evidence>
<evidence type="ECO:0000256" key="1">
    <source>
        <dbReference type="SAM" id="SignalP"/>
    </source>
</evidence>